<evidence type="ECO:0000313" key="1">
    <source>
        <dbReference type="EMBL" id="KAH3869180.1"/>
    </source>
</evidence>
<dbReference type="EMBL" id="JAIWYP010000002">
    <property type="protein sequence ID" value="KAH3869180.1"/>
    <property type="molecule type" value="Genomic_DNA"/>
</dbReference>
<reference evidence="1" key="1">
    <citation type="journal article" date="2019" name="bioRxiv">
        <title>The Genome of the Zebra Mussel, Dreissena polymorpha: A Resource for Invasive Species Research.</title>
        <authorList>
            <person name="McCartney M.A."/>
            <person name="Auch B."/>
            <person name="Kono T."/>
            <person name="Mallez S."/>
            <person name="Zhang Y."/>
            <person name="Obille A."/>
            <person name="Becker A."/>
            <person name="Abrahante J.E."/>
            <person name="Garbe J."/>
            <person name="Badalamenti J.P."/>
            <person name="Herman A."/>
            <person name="Mangelson H."/>
            <person name="Liachko I."/>
            <person name="Sullivan S."/>
            <person name="Sone E.D."/>
            <person name="Koren S."/>
            <person name="Silverstein K.A.T."/>
            <person name="Beckman K.B."/>
            <person name="Gohl D.M."/>
        </authorList>
    </citation>
    <scope>NUCLEOTIDE SEQUENCE</scope>
    <source>
        <strain evidence="1">Duluth1</strain>
        <tissue evidence="1">Whole animal</tissue>
    </source>
</reference>
<proteinExistence type="predicted"/>
<gene>
    <name evidence="1" type="ORF">DPMN_032341</name>
</gene>
<dbReference type="Proteomes" id="UP000828390">
    <property type="component" value="Unassembled WGS sequence"/>
</dbReference>
<dbReference type="AlphaFoldDB" id="A0A9D4M1N4"/>
<evidence type="ECO:0000313" key="2">
    <source>
        <dbReference type="Proteomes" id="UP000828390"/>
    </source>
</evidence>
<sequence>MVPSSKQRPVDGAQLVAPLVPVQHRLSLAIATDSLSFLSAVLFSLSITFTHSQSMAWLCRAIWFLTALECYVASDSLLPDRVDRTCHGM</sequence>
<protein>
    <submittedName>
        <fullName evidence="1">Uncharacterized protein</fullName>
    </submittedName>
</protein>
<accession>A0A9D4M1N4</accession>
<keyword evidence="2" id="KW-1185">Reference proteome</keyword>
<organism evidence="1 2">
    <name type="scientific">Dreissena polymorpha</name>
    <name type="common">Zebra mussel</name>
    <name type="synonym">Mytilus polymorpha</name>
    <dbReference type="NCBI Taxonomy" id="45954"/>
    <lineage>
        <taxon>Eukaryota</taxon>
        <taxon>Metazoa</taxon>
        <taxon>Spiralia</taxon>
        <taxon>Lophotrochozoa</taxon>
        <taxon>Mollusca</taxon>
        <taxon>Bivalvia</taxon>
        <taxon>Autobranchia</taxon>
        <taxon>Heteroconchia</taxon>
        <taxon>Euheterodonta</taxon>
        <taxon>Imparidentia</taxon>
        <taxon>Neoheterodontei</taxon>
        <taxon>Myida</taxon>
        <taxon>Dreissenoidea</taxon>
        <taxon>Dreissenidae</taxon>
        <taxon>Dreissena</taxon>
    </lineage>
</organism>
<name>A0A9D4M1N4_DREPO</name>
<comment type="caution">
    <text evidence="1">The sequence shown here is derived from an EMBL/GenBank/DDBJ whole genome shotgun (WGS) entry which is preliminary data.</text>
</comment>
<reference evidence="1" key="2">
    <citation type="submission" date="2020-11" db="EMBL/GenBank/DDBJ databases">
        <authorList>
            <person name="McCartney M.A."/>
            <person name="Auch B."/>
            <person name="Kono T."/>
            <person name="Mallez S."/>
            <person name="Becker A."/>
            <person name="Gohl D.M."/>
            <person name="Silverstein K.A.T."/>
            <person name="Koren S."/>
            <person name="Bechman K.B."/>
            <person name="Herman A."/>
            <person name="Abrahante J.E."/>
            <person name="Garbe J."/>
        </authorList>
    </citation>
    <scope>NUCLEOTIDE SEQUENCE</scope>
    <source>
        <strain evidence="1">Duluth1</strain>
        <tissue evidence="1">Whole animal</tissue>
    </source>
</reference>